<keyword evidence="1" id="KW-0812">Transmembrane</keyword>
<feature type="transmembrane region" description="Helical" evidence="1">
    <location>
        <begin position="59"/>
        <end position="76"/>
    </location>
</feature>
<dbReference type="OrthoDB" id="3207535at2"/>
<feature type="transmembrane region" description="Helical" evidence="1">
    <location>
        <begin position="20"/>
        <end position="39"/>
    </location>
</feature>
<feature type="transmembrane region" description="Helical" evidence="1">
    <location>
        <begin position="245"/>
        <end position="266"/>
    </location>
</feature>
<feature type="transmembrane region" description="Helical" evidence="1">
    <location>
        <begin position="188"/>
        <end position="206"/>
    </location>
</feature>
<feature type="transmembrane region" description="Helical" evidence="1">
    <location>
        <begin position="213"/>
        <end position="233"/>
    </location>
</feature>
<keyword evidence="1" id="KW-0472">Membrane</keyword>
<feature type="transmembrane region" description="Helical" evidence="1">
    <location>
        <begin position="154"/>
        <end position="176"/>
    </location>
</feature>
<proteinExistence type="predicted"/>
<dbReference type="Proteomes" id="UP000248857">
    <property type="component" value="Unassembled WGS sequence"/>
</dbReference>
<keyword evidence="3" id="KW-1185">Reference proteome</keyword>
<dbReference type="AlphaFoldDB" id="A0A2W1JKB1"/>
<organism evidence="2 3">
    <name type="scientific">Acaryochloris thomasi RCC1774</name>
    <dbReference type="NCBI Taxonomy" id="1764569"/>
    <lineage>
        <taxon>Bacteria</taxon>
        <taxon>Bacillati</taxon>
        <taxon>Cyanobacteriota</taxon>
        <taxon>Cyanophyceae</taxon>
        <taxon>Acaryochloridales</taxon>
        <taxon>Acaryochloridaceae</taxon>
        <taxon>Acaryochloris</taxon>
        <taxon>Acaryochloris thomasi</taxon>
    </lineage>
</organism>
<protein>
    <submittedName>
        <fullName evidence="2">Uncharacterized protein</fullName>
    </submittedName>
</protein>
<accession>A0A2W1JKB1</accession>
<evidence type="ECO:0000313" key="2">
    <source>
        <dbReference type="EMBL" id="PZD73850.1"/>
    </source>
</evidence>
<gene>
    <name evidence="2" type="ORF">C1752_01840</name>
</gene>
<comment type="caution">
    <text evidence="2">The sequence shown here is derived from an EMBL/GenBank/DDBJ whole genome shotgun (WGS) entry which is preliminary data.</text>
</comment>
<name>A0A2W1JKB1_9CYAN</name>
<sequence>MQIHDMSDDRTAASGLQVLWMTWLISTLLLLGVGGTLFFAPGIAQGYWPWSLAPFNTRLLGAVYLSAAIPLISYLIRPRMDNLQLVLPIFTCFTTYFLLVSMGYRSSFLARKSSSIWFFLYGADSAVGLFYCWRLRHYLLHSGGLVRFVKLYQFQAIFLSLSGLGLLLAPLLGMQFWMWPLDSFHSHLYSGVFLGGALGMGLLGAHSTHVGRIALGVTQAFLGVAIASGNWLVDQQVNKLAWNTIWPWFWQFAFLVFGALGGYLAIQELRAPKPLKPEP</sequence>
<evidence type="ECO:0000256" key="1">
    <source>
        <dbReference type="SAM" id="Phobius"/>
    </source>
</evidence>
<keyword evidence="1" id="KW-1133">Transmembrane helix</keyword>
<feature type="transmembrane region" description="Helical" evidence="1">
    <location>
        <begin position="83"/>
        <end position="104"/>
    </location>
</feature>
<feature type="transmembrane region" description="Helical" evidence="1">
    <location>
        <begin position="116"/>
        <end position="133"/>
    </location>
</feature>
<evidence type="ECO:0000313" key="3">
    <source>
        <dbReference type="Proteomes" id="UP000248857"/>
    </source>
</evidence>
<dbReference type="EMBL" id="PQWO01000004">
    <property type="protein sequence ID" value="PZD73850.1"/>
    <property type="molecule type" value="Genomic_DNA"/>
</dbReference>
<reference evidence="2 3" key="1">
    <citation type="journal article" date="2018" name="Sci. Rep.">
        <title>A novel species of the marine cyanobacterium Acaryochloris with a unique pigment content and lifestyle.</title>
        <authorList>
            <person name="Partensky F."/>
            <person name="Six C."/>
            <person name="Ratin M."/>
            <person name="Garczarek L."/>
            <person name="Vaulot D."/>
            <person name="Probert I."/>
            <person name="Calteau A."/>
            <person name="Gourvil P."/>
            <person name="Marie D."/>
            <person name="Grebert T."/>
            <person name="Bouchier C."/>
            <person name="Le Panse S."/>
            <person name="Gachenot M."/>
            <person name="Rodriguez F."/>
            <person name="Garrido J.L."/>
        </authorList>
    </citation>
    <scope>NUCLEOTIDE SEQUENCE [LARGE SCALE GENOMIC DNA]</scope>
    <source>
        <strain evidence="2 3">RCC1774</strain>
    </source>
</reference>
<dbReference type="RefSeq" id="WP_110985786.1">
    <property type="nucleotide sequence ID" value="NZ_CAWNWM010000004.1"/>
</dbReference>